<dbReference type="Pfam" id="PF12697">
    <property type="entry name" value="Abhydrolase_6"/>
    <property type="match status" value="1"/>
</dbReference>
<dbReference type="SUPFAM" id="SSF53474">
    <property type="entry name" value="alpha/beta-Hydrolases"/>
    <property type="match status" value="1"/>
</dbReference>
<organism evidence="2">
    <name type="scientific">marine metagenome</name>
    <dbReference type="NCBI Taxonomy" id="408172"/>
    <lineage>
        <taxon>unclassified sequences</taxon>
        <taxon>metagenomes</taxon>
        <taxon>ecological metagenomes</taxon>
    </lineage>
</organism>
<dbReference type="InterPro" id="IPR000073">
    <property type="entry name" value="AB_hydrolase_1"/>
</dbReference>
<protein>
    <recommendedName>
        <fullName evidence="1">AB hydrolase-1 domain-containing protein</fullName>
    </recommendedName>
</protein>
<proteinExistence type="predicted"/>
<feature type="domain" description="AB hydrolase-1" evidence="1">
    <location>
        <begin position="26"/>
        <end position="255"/>
    </location>
</feature>
<dbReference type="PRINTS" id="PR00412">
    <property type="entry name" value="EPOXHYDRLASE"/>
</dbReference>
<dbReference type="PANTHER" id="PTHR43194">
    <property type="entry name" value="HYDROLASE ALPHA/BETA FOLD FAMILY"/>
    <property type="match status" value="1"/>
</dbReference>
<dbReference type="InterPro" id="IPR029058">
    <property type="entry name" value="AB_hydrolase_fold"/>
</dbReference>
<name>A0A381PPN1_9ZZZZ</name>
<dbReference type="Gene3D" id="3.40.50.1820">
    <property type="entry name" value="alpha/beta hydrolase"/>
    <property type="match status" value="1"/>
</dbReference>
<dbReference type="EMBL" id="UINC01001011">
    <property type="protein sequence ID" value="SUZ67423.1"/>
    <property type="molecule type" value="Genomic_DNA"/>
</dbReference>
<evidence type="ECO:0000259" key="1">
    <source>
        <dbReference type="Pfam" id="PF12697"/>
    </source>
</evidence>
<dbReference type="InterPro" id="IPR050228">
    <property type="entry name" value="Carboxylesterase_BioH"/>
</dbReference>
<dbReference type="GO" id="GO:0003824">
    <property type="term" value="F:catalytic activity"/>
    <property type="evidence" value="ECO:0007669"/>
    <property type="project" value="InterPro"/>
</dbReference>
<sequence length="262" mass="27640">MNIECRGETVNIATGGVEVDRDLPPVVLLHGAGMDRTVWSQQTRYLAHHGFAAMAVDLPGHGESGGEPLPSIAEMADWVAEAITEIGLGPAHLVGHSMGSLISLEVAARHPEAVERIVLLGAAAAMPVHPDLLGAAERNEVLAPQLITSWGHGTRAHIAGNPTPGLWMRSGCQALLERANDGVIFNDLAACNAYEAGDVAARIACPITVVVGSEDKMTPPRATSQLVAGLSDVDLKHLDGVGHMMMIEVPDRIRELLLDALH</sequence>
<accession>A0A381PPN1</accession>
<reference evidence="2" key="1">
    <citation type="submission" date="2018-05" db="EMBL/GenBank/DDBJ databases">
        <authorList>
            <person name="Lanie J.A."/>
            <person name="Ng W.-L."/>
            <person name="Kazmierczak K.M."/>
            <person name="Andrzejewski T.M."/>
            <person name="Davidsen T.M."/>
            <person name="Wayne K.J."/>
            <person name="Tettelin H."/>
            <person name="Glass J.I."/>
            <person name="Rusch D."/>
            <person name="Podicherti R."/>
            <person name="Tsui H.-C.T."/>
            <person name="Winkler M.E."/>
        </authorList>
    </citation>
    <scope>NUCLEOTIDE SEQUENCE</scope>
</reference>
<dbReference type="InterPro" id="IPR000639">
    <property type="entry name" value="Epox_hydrolase-like"/>
</dbReference>
<dbReference type="PANTHER" id="PTHR43194:SF5">
    <property type="entry name" value="PIMELOYL-[ACYL-CARRIER PROTEIN] METHYL ESTER ESTERASE"/>
    <property type="match status" value="1"/>
</dbReference>
<dbReference type="AlphaFoldDB" id="A0A381PPN1"/>
<dbReference type="PRINTS" id="PR00111">
    <property type="entry name" value="ABHYDROLASE"/>
</dbReference>
<gene>
    <name evidence="2" type="ORF">METZ01_LOCUS20277</name>
</gene>
<evidence type="ECO:0000313" key="2">
    <source>
        <dbReference type="EMBL" id="SUZ67423.1"/>
    </source>
</evidence>